<feature type="compositionally biased region" description="Basic and acidic residues" evidence="2">
    <location>
        <begin position="536"/>
        <end position="555"/>
    </location>
</feature>
<keyword evidence="1" id="KW-0175">Coiled coil</keyword>
<reference evidence="3" key="1">
    <citation type="submission" date="2022-03" db="EMBL/GenBank/DDBJ databases">
        <authorList>
            <person name="Sayadi A."/>
        </authorList>
    </citation>
    <scope>NUCLEOTIDE SEQUENCE</scope>
</reference>
<evidence type="ECO:0000313" key="4">
    <source>
        <dbReference type="Proteomes" id="UP001152888"/>
    </source>
</evidence>
<dbReference type="PANTHER" id="PTHR31540:SF1">
    <property type="entry name" value="CENTROSOMAL PROTEIN OF 131 KDA"/>
    <property type="match status" value="1"/>
</dbReference>
<feature type="region of interest" description="Disordered" evidence="2">
    <location>
        <begin position="535"/>
        <end position="555"/>
    </location>
</feature>
<sequence length="1156" mass="133738">MSRGGNQDATNDDKGELRLSGDKINLETRSISKPITASSKCLFLTSRSLSRPVSALPILLDDKEGARDQEFRRDVRPYSADYVPNKSKYFSKDYFKSSLDSIEDEILPSAFILKHMLQEPMSPWGGFKPLSSVENSENDYTGRSTQSKLSKESNCEERGSLSSERQTPKKNVLPIITIEHSGSDEIKDTDATTNLLPGLASKPPLPKRTDTSKSIIKRPEGEPNHVDAVTAYLTVKYDSGRSSYNSISGESDDKYIGRSPTRSENEGSKTISLYHSESQSVDLMQSNRDCSFLSVQTWLEEENVIKKESETDLYLERLKKEHGLNEVSSNFTDNTKIVDKFISPWGKEEDIPDISEIDLDKLFGTESNPVAAGAGNILKKQESKKDSYQYKEQRDSNFLDKNKKLQDKKLQKPLFTKTMKQKPKFEAKPIKGSRDFQLPDEKEIESWMSERSKSAGQVTNVKKKANYLDLLTNLEEIDTNGNEIARSSSAEDKISQSESLEDIVSILEALEDEDKKSQKQMESVKKMVDISLNKQPSHDLAPKADTDYSTDHKSTARIEQKSVYIEDQNLLKPNRDRYVSFSQSNNKCTQNHYNLSCRGSSESNYSELLSFLDEVDKSCTNSLNSAKQSAELVTKVLESSIKLDTIPKMDDLRVLSPEELSSQVIDLSLRLKDKSSSISLLQQELSNLREQIMKQHKETDELVKQKLKQQKDEYDGIIKRHQKFIDQLIADKRSLNQQCEGLIQEMKVLEDRYNTNTRALEHRHQVEMKKMKDMCTAGEKLRREKWIDSKTQKIKELTVKSIEPEMANMERRHQQEMADLRAAHKREIEDLELKSARKMQQHCESLREQLTEEREKALAHERELMRQRYEKLVESEEKGYQEQRRRLLADHASRVKECEVREAAAIAERDRAIKQAQEEFDDRLQVIMRRHSNELKLLKESSQLEYEAWQTNFKKQQVQVLAGKEAAIREQCRKERDREIEAVIERLENEAAENKLQSEQSTENRIKRLKEKYEKEIKDLEIEDSEIKRRYCEAKTKLLECEETIMGFKANMKQLEAQLQEYKATSEKLATERNDLKEVVRLEMKEEMDALEKEIAQLKSSRDKELQQLYSRVKVSVARKDEILNELQTEHKALQEKCIYLESMLEQQRKEYLINK</sequence>
<feature type="coiled-coil region" evidence="1">
    <location>
        <begin position="977"/>
        <end position="1144"/>
    </location>
</feature>
<dbReference type="PANTHER" id="PTHR31540">
    <property type="entry name" value="CENTROSOMAL PROTEIN OF 131 KDA"/>
    <property type="match status" value="1"/>
</dbReference>
<feature type="region of interest" description="Disordered" evidence="2">
    <location>
        <begin position="128"/>
        <end position="168"/>
    </location>
</feature>
<feature type="compositionally biased region" description="Polar residues" evidence="2">
    <location>
        <begin position="132"/>
        <end position="148"/>
    </location>
</feature>
<organism evidence="3 4">
    <name type="scientific">Acanthoscelides obtectus</name>
    <name type="common">Bean weevil</name>
    <name type="synonym">Bruchus obtectus</name>
    <dbReference type="NCBI Taxonomy" id="200917"/>
    <lineage>
        <taxon>Eukaryota</taxon>
        <taxon>Metazoa</taxon>
        <taxon>Ecdysozoa</taxon>
        <taxon>Arthropoda</taxon>
        <taxon>Hexapoda</taxon>
        <taxon>Insecta</taxon>
        <taxon>Pterygota</taxon>
        <taxon>Neoptera</taxon>
        <taxon>Endopterygota</taxon>
        <taxon>Coleoptera</taxon>
        <taxon>Polyphaga</taxon>
        <taxon>Cucujiformia</taxon>
        <taxon>Chrysomeloidea</taxon>
        <taxon>Chrysomelidae</taxon>
        <taxon>Bruchinae</taxon>
        <taxon>Bruchini</taxon>
        <taxon>Acanthoscelides</taxon>
    </lineage>
</organism>
<protein>
    <recommendedName>
        <fullName evidence="5">Centrosomal protein of 131 kDa</fullName>
    </recommendedName>
</protein>
<accession>A0A9P0JUI4</accession>
<feature type="region of interest" description="Disordered" evidence="2">
    <location>
        <begin position="1"/>
        <end position="21"/>
    </location>
</feature>
<evidence type="ECO:0008006" key="5">
    <source>
        <dbReference type="Google" id="ProtNLM"/>
    </source>
</evidence>
<feature type="compositionally biased region" description="Basic and acidic residues" evidence="2">
    <location>
        <begin position="207"/>
        <end position="221"/>
    </location>
</feature>
<proteinExistence type="predicted"/>
<dbReference type="Proteomes" id="UP001152888">
    <property type="component" value="Unassembled WGS sequence"/>
</dbReference>
<dbReference type="GO" id="GO:0010824">
    <property type="term" value="P:regulation of centrosome duplication"/>
    <property type="evidence" value="ECO:0007669"/>
    <property type="project" value="TreeGrafter"/>
</dbReference>
<evidence type="ECO:0000256" key="1">
    <source>
        <dbReference type="SAM" id="Coils"/>
    </source>
</evidence>
<name>A0A9P0JUI4_ACAOB</name>
<dbReference type="InterPro" id="IPR030465">
    <property type="entry name" value="CEP131"/>
</dbReference>
<feature type="region of interest" description="Disordered" evidence="2">
    <location>
        <begin position="244"/>
        <end position="268"/>
    </location>
</feature>
<feature type="compositionally biased region" description="Basic and acidic residues" evidence="2">
    <location>
        <begin position="251"/>
        <end position="267"/>
    </location>
</feature>
<feature type="coiled-coil region" evidence="1">
    <location>
        <begin position="671"/>
        <end position="752"/>
    </location>
</feature>
<dbReference type="GO" id="GO:0005929">
    <property type="term" value="C:cilium"/>
    <property type="evidence" value="ECO:0007669"/>
    <property type="project" value="GOC"/>
</dbReference>
<dbReference type="OrthoDB" id="197735at2759"/>
<evidence type="ECO:0000313" key="3">
    <source>
        <dbReference type="EMBL" id="CAH1958128.1"/>
    </source>
</evidence>
<dbReference type="GO" id="GO:0034451">
    <property type="term" value="C:centriolar satellite"/>
    <property type="evidence" value="ECO:0007669"/>
    <property type="project" value="TreeGrafter"/>
</dbReference>
<comment type="caution">
    <text evidence="3">The sequence shown here is derived from an EMBL/GenBank/DDBJ whole genome shotgun (WGS) entry which is preliminary data.</text>
</comment>
<dbReference type="EMBL" id="CAKOFQ010006675">
    <property type="protein sequence ID" value="CAH1958128.1"/>
    <property type="molecule type" value="Genomic_DNA"/>
</dbReference>
<keyword evidence="4" id="KW-1185">Reference proteome</keyword>
<dbReference type="AlphaFoldDB" id="A0A9P0JUI4"/>
<evidence type="ECO:0000256" key="2">
    <source>
        <dbReference type="SAM" id="MobiDB-lite"/>
    </source>
</evidence>
<feature type="coiled-coil region" evidence="1">
    <location>
        <begin position="806"/>
        <end position="886"/>
    </location>
</feature>
<feature type="compositionally biased region" description="Basic and acidic residues" evidence="2">
    <location>
        <begin position="11"/>
        <end position="21"/>
    </location>
</feature>
<feature type="compositionally biased region" description="Basic and acidic residues" evidence="2">
    <location>
        <begin position="149"/>
        <end position="159"/>
    </location>
</feature>
<dbReference type="GO" id="GO:0035735">
    <property type="term" value="P:intraciliary transport involved in cilium assembly"/>
    <property type="evidence" value="ECO:0007669"/>
    <property type="project" value="InterPro"/>
</dbReference>
<gene>
    <name evidence="3" type="ORF">ACAOBT_LOCUS2482</name>
</gene>
<feature type="region of interest" description="Disordered" evidence="2">
    <location>
        <begin position="187"/>
        <end position="221"/>
    </location>
</feature>